<accession>A0AAP5AIG4</accession>
<feature type="transmembrane region" description="Helical" evidence="1">
    <location>
        <begin position="96"/>
        <end position="117"/>
    </location>
</feature>
<evidence type="ECO:0008006" key="4">
    <source>
        <dbReference type="Google" id="ProtNLM"/>
    </source>
</evidence>
<feature type="transmembrane region" description="Helical" evidence="1">
    <location>
        <begin position="153"/>
        <end position="169"/>
    </location>
</feature>
<proteinExistence type="predicted"/>
<evidence type="ECO:0000313" key="3">
    <source>
        <dbReference type="Proteomes" id="UP001226084"/>
    </source>
</evidence>
<protein>
    <recommendedName>
        <fullName evidence="4">Transmembrane protein</fullName>
    </recommendedName>
</protein>
<keyword evidence="1" id="KW-0472">Membrane</keyword>
<gene>
    <name evidence="2" type="ORF">QE424_001736</name>
</gene>
<dbReference type="AlphaFoldDB" id="A0AAP5AIG4"/>
<evidence type="ECO:0000256" key="1">
    <source>
        <dbReference type="SAM" id="Phobius"/>
    </source>
</evidence>
<feature type="transmembrane region" description="Helical" evidence="1">
    <location>
        <begin position="175"/>
        <end position="195"/>
    </location>
</feature>
<reference evidence="2" key="1">
    <citation type="submission" date="2023-07" db="EMBL/GenBank/DDBJ databases">
        <title>Functional and genomic diversity of the sorghum phyllosphere microbiome.</title>
        <authorList>
            <person name="Shade A."/>
        </authorList>
    </citation>
    <scope>NUCLEOTIDE SEQUENCE</scope>
    <source>
        <strain evidence="2">SORGH_AS_0457</strain>
    </source>
</reference>
<name>A0AAP5AIG4_9GAMM</name>
<evidence type="ECO:0000313" key="2">
    <source>
        <dbReference type="EMBL" id="MDQ1108577.1"/>
    </source>
</evidence>
<dbReference type="EMBL" id="JAUTAS010000001">
    <property type="protein sequence ID" value="MDQ1108577.1"/>
    <property type="molecule type" value="Genomic_DNA"/>
</dbReference>
<feature type="transmembrane region" description="Helical" evidence="1">
    <location>
        <begin position="28"/>
        <end position="50"/>
    </location>
</feature>
<organism evidence="2 3">
    <name type="scientific">Stenotrophomonas rhizophila</name>
    <dbReference type="NCBI Taxonomy" id="216778"/>
    <lineage>
        <taxon>Bacteria</taxon>
        <taxon>Pseudomonadati</taxon>
        <taxon>Pseudomonadota</taxon>
        <taxon>Gammaproteobacteria</taxon>
        <taxon>Lysobacterales</taxon>
        <taxon>Lysobacteraceae</taxon>
        <taxon>Stenotrophomonas</taxon>
    </lineage>
</organism>
<feature type="transmembrane region" description="Helical" evidence="1">
    <location>
        <begin position="56"/>
        <end position="75"/>
    </location>
</feature>
<keyword evidence="1" id="KW-0812">Transmembrane</keyword>
<comment type="caution">
    <text evidence="2">The sequence shown here is derived from an EMBL/GenBank/DDBJ whole genome shotgun (WGS) entry which is preliminary data.</text>
</comment>
<dbReference type="Proteomes" id="UP001226084">
    <property type="component" value="Unassembled WGS sequence"/>
</dbReference>
<keyword evidence="1" id="KW-1133">Transmembrane helix</keyword>
<sequence>MMQQPSVSDSYSRIQAVTREYSRYSRSAGGLSAIAGGIACLASFLAGALLPATIELRAALIAVPLLWLVGKQWLAHRYYQRFGQVEEQITATERNFQRLFIAFTALISALIVGFVLTRMAPMGRLPWDLRAIGYLMVVALLPLIVWRWLRTPLEFIVGVFLLCQAAVAFTGQTYAFGPTTVVFPLAAIALVVVGWRDHQRFLRLQTEMRAFVATRKPIQ</sequence>
<feature type="transmembrane region" description="Helical" evidence="1">
    <location>
        <begin position="129"/>
        <end position="146"/>
    </location>
</feature>